<reference evidence="1 2" key="1">
    <citation type="submission" date="2016-05" db="EMBL/GenBank/DDBJ databases">
        <title>Comparative genomics of biotechnologically important yeasts.</title>
        <authorList>
            <consortium name="DOE Joint Genome Institute"/>
            <person name="Riley R."/>
            <person name="Haridas S."/>
            <person name="Wolfe K.H."/>
            <person name="Lopes M.R."/>
            <person name="Hittinger C.T."/>
            <person name="Goker M."/>
            <person name="Salamov A."/>
            <person name="Wisecaver J."/>
            <person name="Long T.M."/>
            <person name="Aerts A.L."/>
            <person name="Barry K."/>
            <person name="Choi C."/>
            <person name="Clum A."/>
            <person name="Coughlan A.Y."/>
            <person name="Deshpande S."/>
            <person name="Douglass A.P."/>
            <person name="Hanson S.J."/>
            <person name="Klenk H.-P."/>
            <person name="LaButti K."/>
            <person name="Lapidus A."/>
            <person name="Lindquist E."/>
            <person name="Lipzen A."/>
            <person name="Meier-kolthoff J.P."/>
            <person name="Ohm R.A."/>
            <person name="Otillar R.P."/>
            <person name="Pangilinan J."/>
            <person name="Peng Y."/>
            <person name="Rokas A."/>
            <person name="Rosa C.A."/>
            <person name="Scheuner C."/>
            <person name="Sibirny A.A."/>
            <person name="Slot J.C."/>
            <person name="Stielow J.B."/>
            <person name="Sun H."/>
            <person name="Kurtzman C.P."/>
            <person name="Blackwell M."/>
            <person name="Grigoriev I.V."/>
            <person name="Jeffries T.W."/>
        </authorList>
    </citation>
    <scope>NUCLEOTIDE SEQUENCE [LARGE SCALE GENOMIC DNA]</scope>
    <source>
        <strain evidence="1 2">NRRL YB-4993</strain>
    </source>
</reference>
<dbReference type="AlphaFoldDB" id="A0A1A0HDW3"/>
<name>A0A1A0HDW3_9ASCO</name>
<dbReference type="RefSeq" id="XP_018712583.1">
    <property type="nucleotide sequence ID" value="XM_018854520.1"/>
</dbReference>
<comment type="caution">
    <text evidence="1">The sequence shown here is derived from an EMBL/GenBank/DDBJ whole genome shotgun (WGS) entry which is preliminary data.</text>
</comment>
<gene>
    <name evidence="1" type="ORF">METBIDRAFT_146276</name>
</gene>
<organism evidence="1 2">
    <name type="scientific">Metschnikowia bicuspidata var. bicuspidata NRRL YB-4993</name>
    <dbReference type="NCBI Taxonomy" id="869754"/>
    <lineage>
        <taxon>Eukaryota</taxon>
        <taxon>Fungi</taxon>
        <taxon>Dikarya</taxon>
        <taxon>Ascomycota</taxon>
        <taxon>Saccharomycotina</taxon>
        <taxon>Pichiomycetes</taxon>
        <taxon>Metschnikowiaceae</taxon>
        <taxon>Metschnikowia</taxon>
    </lineage>
</organism>
<evidence type="ECO:0000313" key="1">
    <source>
        <dbReference type="EMBL" id="OBA22087.1"/>
    </source>
</evidence>
<accession>A0A1A0HDW3</accession>
<dbReference type="GeneID" id="30027496"/>
<sequence length="86" mass="9235">MPGLAVTTAAKSGRTLAQLLFLSKASANLITVLRISLDHNLICSFFHTQLACQYCGKGAISRQQGFVLPATSRDSPNYHVTKALVT</sequence>
<evidence type="ECO:0000313" key="2">
    <source>
        <dbReference type="Proteomes" id="UP000092555"/>
    </source>
</evidence>
<protein>
    <submittedName>
        <fullName evidence="1">Uncharacterized protein</fullName>
    </submittedName>
</protein>
<dbReference type="EMBL" id="LXTC01000002">
    <property type="protein sequence ID" value="OBA22087.1"/>
    <property type="molecule type" value="Genomic_DNA"/>
</dbReference>
<dbReference type="Proteomes" id="UP000092555">
    <property type="component" value="Unassembled WGS sequence"/>
</dbReference>
<proteinExistence type="predicted"/>
<keyword evidence="2" id="KW-1185">Reference proteome</keyword>